<protein>
    <submittedName>
        <fullName evidence="1">Uncharacterized protein</fullName>
    </submittedName>
</protein>
<dbReference type="Proteomes" id="UP000326950">
    <property type="component" value="Unassembled WGS sequence"/>
</dbReference>
<dbReference type="EMBL" id="ML738622">
    <property type="protein sequence ID" value="KAE8162996.1"/>
    <property type="molecule type" value="Genomic_DNA"/>
</dbReference>
<evidence type="ECO:0000313" key="2">
    <source>
        <dbReference type="Proteomes" id="UP000326950"/>
    </source>
</evidence>
<keyword evidence="2" id="KW-1185">Reference proteome</keyword>
<reference evidence="1 2" key="1">
    <citation type="submission" date="2019-04" db="EMBL/GenBank/DDBJ databases">
        <title>Friends and foes A comparative genomics study of 23 Aspergillus species from section Flavi.</title>
        <authorList>
            <consortium name="DOE Joint Genome Institute"/>
            <person name="Kjaerbolling I."/>
            <person name="Vesth T."/>
            <person name="Frisvad J.C."/>
            <person name="Nybo J.L."/>
            <person name="Theobald S."/>
            <person name="Kildgaard S."/>
            <person name="Isbrandt T."/>
            <person name="Kuo A."/>
            <person name="Sato A."/>
            <person name="Lyhne E.K."/>
            <person name="Kogle M.E."/>
            <person name="Wiebenga A."/>
            <person name="Kun R.S."/>
            <person name="Lubbers R.J."/>
            <person name="Makela M.R."/>
            <person name="Barry K."/>
            <person name="Chovatia M."/>
            <person name="Clum A."/>
            <person name="Daum C."/>
            <person name="Haridas S."/>
            <person name="He G."/>
            <person name="LaButti K."/>
            <person name="Lipzen A."/>
            <person name="Mondo S."/>
            <person name="Riley R."/>
            <person name="Salamov A."/>
            <person name="Simmons B.A."/>
            <person name="Magnuson J.K."/>
            <person name="Henrissat B."/>
            <person name="Mortensen U.H."/>
            <person name="Larsen T.O."/>
            <person name="Devries R.P."/>
            <person name="Grigoriev I.V."/>
            <person name="Machida M."/>
            <person name="Baker S.E."/>
            <person name="Andersen M.R."/>
        </authorList>
    </citation>
    <scope>NUCLEOTIDE SEQUENCE [LARGE SCALE GENOMIC DNA]</scope>
    <source>
        <strain evidence="1 2">CBS 117626</strain>
    </source>
</reference>
<dbReference type="AlphaFoldDB" id="A0A5N6UWE2"/>
<sequence>MSYNSRRGFLCLSLFFFESYSVLFGASLFDVLSFPIKNTERTGVYSCFWSHSKPGTVCFGYWASFLFLQPTFHLIPSYLSNN</sequence>
<evidence type="ECO:0000313" key="1">
    <source>
        <dbReference type="EMBL" id="KAE8162996.1"/>
    </source>
</evidence>
<proteinExistence type="predicted"/>
<gene>
    <name evidence="1" type="ORF">BDV40DRAFT_148827</name>
</gene>
<organism evidence="1 2">
    <name type="scientific">Aspergillus tamarii</name>
    <dbReference type="NCBI Taxonomy" id="41984"/>
    <lineage>
        <taxon>Eukaryota</taxon>
        <taxon>Fungi</taxon>
        <taxon>Dikarya</taxon>
        <taxon>Ascomycota</taxon>
        <taxon>Pezizomycotina</taxon>
        <taxon>Eurotiomycetes</taxon>
        <taxon>Eurotiomycetidae</taxon>
        <taxon>Eurotiales</taxon>
        <taxon>Aspergillaceae</taxon>
        <taxon>Aspergillus</taxon>
        <taxon>Aspergillus subgen. Circumdati</taxon>
    </lineage>
</organism>
<name>A0A5N6UWE2_ASPTM</name>
<accession>A0A5N6UWE2</accession>